<protein>
    <submittedName>
        <fullName evidence="2">ROK family protein</fullName>
    </submittedName>
</protein>
<evidence type="ECO:0000313" key="3">
    <source>
        <dbReference type="Proteomes" id="UP000267128"/>
    </source>
</evidence>
<dbReference type="PANTHER" id="PTHR18964:SF149">
    <property type="entry name" value="BIFUNCTIONAL UDP-N-ACETYLGLUCOSAMINE 2-EPIMERASE_N-ACETYLMANNOSAMINE KINASE"/>
    <property type="match status" value="1"/>
</dbReference>
<name>A0A3N0CFD0_9ACTN</name>
<proteinExistence type="inferred from homology"/>
<dbReference type="Pfam" id="PF00480">
    <property type="entry name" value="ROK"/>
    <property type="match status" value="1"/>
</dbReference>
<dbReference type="SUPFAM" id="SSF53067">
    <property type="entry name" value="Actin-like ATPase domain"/>
    <property type="match status" value="1"/>
</dbReference>
<reference evidence="2 3" key="1">
    <citation type="submission" date="2018-11" db="EMBL/GenBank/DDBJ databases">
        <authorList>
            <person name="Li F."/>
        </authorList>
    </citation>
    <scope>NUCLEOTIDE SEQUENCE [LARGE SCALE GENOMIC DNA]</scope>
    <source>
        <strain evidence="2 3">Gsoil 097</strain>
    </source>
</reference>
<evidence type="ECO:0000313" key="2">
    <source>
        <dbReference type="EMBL" id="RNL62148.1"/>
    </source>
</evidence>
<dbReference type="InterPro" id="IPR043129">
    <property type="entry name" value="ATPase_NBD"/>
</dbReference>
<dbReference type="EMBL" id="RJSE01000007">
    <property type="protein sequence ID" value="RNL62148.1"/>
    <property type="molecule type" value="Genomic_DNA"/>
</dbReference>
<organism evidence="2 3">
    <name type="scientific">Nocardioides marmoriginsengisoli</name>
    <dbReference type="NCBI Taxonomy" id="661483"/>
    <lineage>
        <taxon>Bacteria</taxon>
        <taxon>Bacillati</taxon>
        <taxon>Actinomycetota</taxon>
        <taxon>Actinomycetes</taxon>
        <taxon>Propionibacteriales</taxon>
        <taxon>Nocardioidaceae</taxon>
        <taxon>Nocardioides</taxon>
    </lineage>
</organism>
<dbReference type="Gene3D" id="3.30.420.40">
    <property type="match status" value="2"/>
</dbReference>
<evidence type="ECO:0000256" key="1">
    <source>
        <dbReference type="ARBA" id="ARBA00006479"/>
    </source>
</evidence>
<dbReference type="AlphaFoldDB" id="A0A3N0CFD0"/>
<dbReference type="Proteomes" id="UP000267128">
    <property type="component" value="Unassembled WGS sequence"/>
</dbReference>
<dbReference type="OrthoDB" id="8772678at2"/>
<keyword evidence="3" id="KW-1185">Reference proteome</keyword>
<dbReference type="PANTHER" id="PTHR18964">
    <property type="entry name" value="ROK (REPRESSOR, ORF, KINASE) FAMILY"/>
    <property type="match status" value="1"/>
</dbReference>
<comment type="caution">
    <text evidence="2">The sequence shown here is derived from an EMBL/GenBank/DDBJ whole genome shotgun (WGS) entry which is preliminary data.</text>
</comment>
<gene>
    <name evidence="2" type="ORF">EFK50_10110</name>
</gene>
<sequence>MSPAPATPWRAGFDVGGTQVKHVAVDARGEVLHQEILPTGDLTLDGLPELLAGLIATTGERLGGPPVGVGIAMPGILGLTAGPVAVLGRFGGGIPDGLAPSVRSAVGVPVVFLNDADAFGIAEHRSGAGTGVDRLLVITLGTGVGGCVLVGGRLLGDLGSGEGVYLGHTVVDPRGPVCGCGQTGCAEVVLSATALLRRAREALGEVPATADLPALFAAARAGDAGLAPVLAAFGADLARFVLQLVHATAAQRVVLGGGVLLGADLFLDDVAATVARLQVRAPANPVTPVVVAALPEIAGALGAGLLAGPGSETS</sequence>
<accession>A0A3N0CFD0</accession>
<dbReference type="RefSeq" id="WP_123227444.1">
    <property type="nucleotide sequence ID" value="NZ_RJSE01000007.1"/>
</dbReference>
<comment type="similarity">
    <text evidence="1">Belongs to the ROK (NagC/XylR) family.</text>
</comment>
<dbReference type="InterPro" id="IPR000600">
    <property type="entry name" value="ROK"/>
</dbReference>